<keyword evidence="15" id="KW-1133">Transmembrane helix</keyword>
<dbReference type="Pfam" id="PF00128">
    <property type="entry name" value="Alpha-amylase"/>
    <property type="match status" value="1"/>
</dbReference>
<dbReference type="Pfam" id="PF02922">
    <property type="entry name" value="CBM_48"/>
    <property type="match status" value="1"/>
</dbReference>
<keyword evidence="15" id="KW-0472">Membrane</keyword>
<evidence type="ECO:0000256" key="11">
    <source>
        <dbReference type="ARBA" id="ARBA00024062"/>
    </source>
</evidence>
<evidence type="ECO:0000256" key="1">
    <source>
        <dbReference type="ARBA" id="ARBA00004168"/>
    </source>
</evidence>
<dbReference type="NCBIfam" id="TIGR01167">
    <property type="entry name" value="LPXTG_anchor"/>
    <property type="match status" value="1"/>
</dbReference>
<dbReference type="InterPro" id="IPR006047">
    <property type="entry name" value="GH13_cat_dom"/>
</dbReference>
<dbReference type="InterPro" id="IPR019931">
    <property type="entry name" value="LPXTG_anchor"/>
</dbReference>
<keyword evidence="3" id="KW-0134">Cell wall</keyword>
<dbReference type="eggNOG" id="COG1523">
    <property type="taxonomic scope" value="Bacteria"/>
</dbReference>
<evidence type="ECO:0000313" key="17">
    <source>
        <dbReference type="EMBL" id="KGA97722.1"/>
    </source>
</evidence>
<reference evidence="17 18" key="1">
    <citation type="journal article" date="2014" name="Genome Announc.">
        <title>Draft Genome Sequence of Bacillus alcalophilus AV1934, a Classic Alkaliphile Isolated from Human Feces in 1934.</title>
        <authorList>
            <person name="Attie O."/>
            <person name="Jayaprakash A."/>
            <person name="Shah H."/>
            <person name="Paulsen I.T."/>
            <person name="Morino M."/>
            <person name="Takahashi Y."/>
            <person name="Narumi I."/>
            <person name="Sachidanandam R."/>
            <person name="Satoh K."/>
            <person name="Ito M."/>
            <person name="Krulwich T.A."/>
        </authorList>
    </citation>
    <scope>NUCLEOTIDE SEQUENCE [LARGE SCALE GENOMIC DNA]</scope>
    <source>
        <strain evidence="17 18">AV1934</strain>
    </source>
</reference>
<dbReference type="InterPro" id="IPR011838">
    <property type="entry name" value="Pullulan_Gpos"/>
</dbReference>
<dbReference type="AlphaFoldDB" id="A0A094YW59"/>
<dbReference type="InterPro" id="IPR013784">
    <property type="entry name" value="Carb-bd-like_fold"/>
</dbReference>
<evidence type="ECO:0000256" key="5">
    <source>
        <dbReference type="ARBA" id="ARBA00022729"/>
    </source>
</evidence>
<dbReference type="CDD" id="cd11341">
    <property type="entry name" value="AmyAc_Pullulanase_LD-like"/>
    <property type="match status" value="1"/>
</dbReference>
<dbReference type="Pfam" id="PF03714">
    <property type="entry name" value="PUD"/>
    <property type="match status" value="2"/>
</dbReference>
<keyword evidence="8" id="KW-0572">Peptidoglycan-anchor</keyword>
<evidence type="ECO:0000259" key="16">
    <source>
        <dbReference type="PROSITE" id="PS50847"/>
    </source>
</evidence>
<dbReference type="InterPro" id="IPR040806">
    <property type="entry name" value="SpuA_C"/>
</dbReference>
<dbReference type="GO" id="GO:0030246">
    <property type="term" value="F:carbohydrate binding"/>
    <property type="evidence" value="ECO:0007669"/>
    <property type="project" value="InterPro"/>
</dbReference>
<feature type="compositionally biased region" description="Acidic residues" evidence="14">
    <location>
        <begin position="1047"/>
        <end position="1057"/>
    </location>
</feature>
<dbReference type="InterPro" id="IPR005323">
    <property type="entry name" value="CBM41_pullulanase"/>
</dbReference>
<dbReference type="Gene3D" id="2.60.40.1110">
    <property type="match status" value="2"/>
</dbReference>
<comment type="catalytic activity">
    <reaction evidence="10">
        <text>Hydrolysis of (1-&gt;6)-alpha-D-glucosidic linkages in pullulan, amylopectin and glycogen, and in the alpha- and beta-limit dextrins of amylopectin and glycogen.</text>
        <dbReference type="EC" id="3.2.1.41"/>
    </reaction>
</comment>
<keyword evidence="7" id="KW-0106">Calcium</keyword>
<feature type="transmembrane region" description="Helical" evidence="15">
    <location>
        <begin position="1099"/>
        <end position="1119"/>
    </location>
</feature>
<evidence type="ECO:0000256" key="14">
    <source>
        <dbReference type="SAM" id="MobiDB-lite"/>
    </source>
</evidence>
<dbReference type="Pfam" id="PF00746">
    <property type="entry name" value="Gram_pos_anchor"/>
    <property type="match status" value="1"/>
</dbReference>
<gene>
    <name evidence="17" type="ORF">BALCAV_0208820</name>
</gene>
<evidence type="ECO:0000256" key="8">
    <source>
        <dbReference type="ARBA" id="ARBA00023088"/>
    </source>
</evidence>
<comment type="subcellular location">
    <subcellularLocation>
        <location evidence="1">Secreted</location>
        <location evidence="1">Cell wall</location>
        <topology evidence="1">Peptidoglycan-anchor</topology>
    </subcellularLocation>
</comment>
<dbReference type="CDD" id="cd10315">
    <property type="entry name" value="CBM41_pullulanase"/>
    <property type="match status" value="2"/>
</dbReference>
<evidence type="ECO:0000256" key="7">
    <source>
        <dbReference type="ARBA" id="ARBA00022837"/>
    </source>
</evidence>
<dbReference type="SUPFAM" id="SSF81296">
    <property type="entry name" value="E set domains"/>
    <property type="match status" value="1"/>
</dbReference>
<dbReference type="SUPFAM" id="SSF49452">
    <property type="entry name" value="Starch-binding domain-like"/>
    <property type="match status" value="2"/>
</dbReference>
<keyword evidence="4" id="KW-0964">Secreted</keyword>
<dbReference type="InterPro" id="IPR013783">
    <property type="entry name" value="Ig-like_fold"/>
</dbReference>
<dbReference type="NCBIfam" id="TIGR02102">
    <property type="entry name" value="pullulan_Gpos"/>
    <property type="match status" value="1"/>
</dbReference>
<dbReference type="PROSITE" id="PS50847">
    <property type="entry name" value="GRAM_POS_ANCHORING"/>
    <property type="match status" value="1"/>
</dbReference>
<dbReference type="STRING" id="1218173.BALCAV_0208820"/>
<sequence>MTFLAFILVFSGSSFLFPNTGYVDDFQVQAAESEIPENALRIHYQTDDGDYTNLGLWTWDDVESPTDNWPTGGIPFVEEQMTDYGVYLDIPLKSGARNVGFLVLDVTTGAKDEAGERGGDKRLEMFSPHINEVWIQEGSDDISLYEPVELGEDVVRIHYKKADGNYENLGLWLWGDVKVASGDAGEWPSAATPFTNEQVGKYGAYLDIELNEGAEEIGILAVNRETGDQEMDREFTNLSSANQLFIVEGDDGVYTNPYGAVATELLAAELLSDTKMVLSFTRTDELTEEGLLEGLTIENVAGELVSFHEIQFLEDGKSVELNGEFPLEQSPYTVTFEEKTVTTKVGWRMLDEMYAYDGELGATLHGDGTATIKIWSPKAESVSVVLYDKEDQNTVITELEMILGERGVWQIDLDQQNTGLAHLNGYYYHYEIERDGEKKLALDPYAKSLAAWNNAGDDPIAKAAIVDPATIGPELDFAQIDGFEKKEDAIIYEVHVRDFTSDPNIADELSAQFGTFASFVEKLDYIEELGVTHIQLLPVMSYFFANEFENDVRMLEYASTNTNYNWGYDPQSYFSLTGMYSENPEDPELRIEEFKQLIDEIHDRGMGVILDVVYNHTARVSIFEDLVPNYYHFMDADGTPRESFGGGRLGTTHEMARRVLVDSIMYWVEEFKVDGFRFDMMGDHDAETIQMAYDKAKELNPNIVMIGEGWITYVGDEDDTNVQAADQHWMQYTDSVGVFSDEFRNELKSGFGSEGQPMFITGGARNIDLIFDNIKAQPHNFVADDPGDVVPYIEAHDNLTLHDVIAQSIQKDPEFHQEEIHQRIRLGNLMVLTSQGTAFLHAGQEFGRTKQFRAETAGAPYKSTYMTDEEGNPFTYPYFIHDSYDSTDIINRFDWEQATDEAEYPINNLTREYTTGLIELRKSSDAFRLGTKELVDSHVTKVEAPEIEEQDLVIAYRNEATNEDAYYVFVNADTTERILTLEDDLTEGIVVVDQVQAGTTEIVEPVGVEITADSIKIEPLTAVVVKVGDVEVTDPPETPEPPVDPKDPEDDPIEEEEPPVKEENGTEEDDEKESDTTTPTPEKEEQKRGEGLPNTATSLYNYLAIGAALLLAGAGLYWVRRRKLN</sequence>
<feature type="compositionally biased region" description="Basic and acidic residues" evidence="14">
    <location>
        <begin position="1081"/>
        <end position="1090"/>
    </location>
</feature>
<evidence type="ECO:0000256" key="9">
    <source>
        <dbReference type="ARBA" id="ARBA00023295"/>
    </source>
</evidence>
<accession>A0A094YW59</accession>
<evidence type="ECO:0000256" key="10">
    <source>
        <dbReference type="ARBA" id="ARBA00023965"/>
    </source>
</evidence>
<keyword evidence="15" id="KW-0812">Transmembrane</keyword>
<dbReference type="Proteomes" id="UP000002754">
    <property type="component" value="Unassembled WGS sequence"/>
</dbReference>
<dbReference type="InterPro" id="IPR013780">
    <property type="entry name" value="Glyco_hydro_b"/>
</dbReference>
<evidence type="ECO:0000256" key="6">
    <source>
        <dbReference type="ARBA" id="ARBA00022801"/>
    </source>
</evidence>
<dbReference type="CDD" id="cd02860">
    <property type="entry name" value="E_set_Pullulanase"/>
    <property type="match status" value="1"/>
</dbReference>
<proteinExistence type="inferred from homology"/>
<evidence type="ECO:0000256" key="2">
    <source>
        <dbReference type="ARBA" id="ARBA00008061"/>
    </source>
</evidence>
<dbReference type="Pfam" id="PF18033">
    <property type="entry name" value="SpuA_C"/>
    <property type="match status" value="1"/>
</dbReference>
<keyword evidence="9" id="KW-0326">Glycosidase</keyword>
<dbReference type="InterPro" id="IPR014755">
    <property type="entry name" value="Cu-Rt/internalin_Ig-like"/>
</dbReference>
<dbReference type="InterPro" id="IPR004193">
    <property type="entry name" value="Glyco_hydro_13_N"/>
</dbReference>
<keyword evidence="5" id="KW-0732">Signal</keyword>
<evidence type="ECO:0000313" key="18">
    <source>
        <dbReference type="Proteomes" id="UP000002754"/>
    </source>
</evidence>
<evidence type="ECO:0000256" key="12">
    <source>
        <dbReference type="ARBA" id="ARBA00029618"/>
    </source>
</evidence>
<dbReference type="EMBL" id="ALPT02000023">
    <property type="protein sequence ID" value="KGA97722.1"/>
    <property type="molecule type" value="Genomic_DNA"/>
</dbReference>
<dbReference type="PANTHER" id="PTHR43002">
    <property type="entry name" value="GLYCOGEN DEBRANCHING ENZYME"/>
    <property type="match status" value="1"/>
</dbReference>
<dbReference type="Gene3D" id="2.60.40.10">
    <property type="entry name" value="Immunoglobulins"/>
    <property type="match status" value="1"/>
</dbReference>
<protein>
    <recommendedName>
        <fullName evidence="11">pullulanase</fullName>
        <ecNumber evidence="11">3.2.1.41</ecNumber>
    </recommendedName>
    <alternativeName>
        <fullName evidence="12">Alpha-dextrin endo-1,6-alpha-glucosidase</fullName>
    </alternativeName>
    <alternativeName>
        <fullName evidence="13">Pullulan 6-glucanohydrolase</fullName>
    </alternativeName>
</protein>
<evidence type="ECO:0000256" key="13">
    <source>
        <dbReference type="ARBA" id="ARBA00031076"/>
    </source>
</evidence>
<keyword evidence="6" id="KW-0378">Hydrolase</keyword>
<evidence type="ECO:0000256" key="4">
    <source>
        <dbReference type="ARBA" id="ARBA00022525"/>
    </source>
</evidence>
<comment type="caution">
    <text evidence="17">The sequence shown here is derived from an EMBL/GenBank/DDBJ whole genome shotgun (WGS) entry which is preliminary data.</text>
</comment>
<dbReference type="Gene3D" id="2.60.40.1180">
    <property type="entry name" value="Golgi alpha-mannosidase II"/>
    <property type="match status" value="1"/>
</dbReference>
<feature type="domain" description="Gram-positive cocci surface proteins LPxTG" evidence="16">
    <location>
        <begin position="1092"/>
        <end position="1125"/>
    </location>
</feature>
<evidence type="ECO:0000256" key="15">
    <source>
        <dbReference type="SAM" id="Phobius"/>
    </source>
</evidence>
<name>A0A094YW59_ALKAL</name>
<organism evidence="17 18">
    <name type="scientific">Alkalihalobacillus alcalophilus ATCC 27647 = CGMCC 1.3604</name>
    <dbReference type="NCBI Taxonomy" id="1218173"/>
    <lineage>
        <taxon>Bacteria</taxon>
        <taxon>Bacillati</taxon>
        <taxon>Bacillota</taxon>
        <taxon>Bacilli</taxon>
        <taxon>Bacillales</taxon>
        <taxon>Bacillaceae</taxon>
        <taxon>Alkalihalobacillus</taxon>
    </lineage>
</organism>
<dbReference type="Gene3D" id="2.60.40.1220">
    <property type="match status" value="1"/>
</dbReference>
<dbReference type="GO" id="GO:0051060">
    <property type="term" value="F:pullulanase activity"/>
    <property type="evidence" value="ECO:0007669"/>
    <property type="project" value="UniProtKB-EC"/>
</dbReference>
<dbReference type="Gene3D" id="3.20.20.80">
    <property type="entry name" value="Glycosidases"/>
    <property type="match status" value="1"/>
</dbReference>
<dbReference type="InterPro" id="IPR014756">
    <property type="entry name" value="Ig_E-set"/>
</dbReference>
<dbReference type="SUPFAM" id="SSF51445">
    <property type="entry name" value="(Trans)glycosidases"/>
    <property type="match status" value="1"/>
</dbReference>
<dbReference type="OrthoDB" id="9761875at2"/>
<feature type="region of interest" description="Disordered" evidence="14">
    <location>
        <begin position="1032"/>
        <end position="1094"/>
    </location>
</feature>
<keyword evidence="18" id="KW-1185">Reference proteome</keyword>
<evidence type="ECO:0000256" key="3">
    <source>
        <dbReference type="ARBA" id="ARBA00022512"/>
    </source>
</evidence>
<dbReference type="InterPro" id="IPR017853">
    <property type="entry name" value="GH"/>
</dbReference>
<dbReference type="EC" id="3.2.1.41" evidence="11"/>
<dbReference type="GO" id="GO:0005975">
    <property type="term" value="P:carbohydrate metabolic process"/>
    <property type="evidence" value="ECO:0007669"/>
    <property type="project" value="InterPro"/>
</dbReference>
<comment type="similarity">
    <text evidence="2">Belongs to the glycosyl hydrolase 13 family.</text>
</comment>
<dbReference type="SMART" id="SM00642">
    <property type="entry name" value="Aamy"/>
    <property type="match status" value="1"/>
</dbReference>